<dbReference type="NCBIfam" id="TIGR01549">
    <property type="entry name" value="HAD-SF-IA-v1"/>
    <property type="match status" value="1"/>
</dbReference>
<reference evidence="2 3" key="1">
    <citation type="submission" date="2018-01" db="EMBL/GenBank/DDBJ databases">
        <title>Genome Sequencing and Assembly of Anaerobacter polyendosporus strain CT4.</title>
        <authorList>
            <person name="Tachaapaikoon C."/>
            <person name="Sutheeworapong S."/>
            <person name="Jenjaroenpun P."/>
            <person name="Wongsurawat T."/>
            <person name="Nookeaw I."/>
            <person name="Cheawchanlertfa P."/>
            <person name="Kosugi A."/>
            <person name="Cheevadhanarak S."/>
            <person name="Ratanakhanokchai K."/>
        </authorList>
    </citation>
    <scope>NUCLEOTIDE SEQUENCE [LARGE SCALE GENOMIC DNA]</scope>
    <source>
        <strain evidence="2 3">CT4</strain>
    </source>
</reference>
<dbReference type="InterPro" id="IPR006439">
    <property type="entry name" value="HAD-SF_hydro_IA"/>
</dbReference>
<protein>
    <recommendedName>
        <fullName evidence="4">HAD family hydrolase</fullName>
    </recommendedName>
</protein>
<dbReference type="SFLD" id="SFLDG01129">
    <property type="entry name" value="C1.5:_HAD__Beta-PGM__Phosphata"/>
    <property type="match status" value="1"/>
</dbReference>
<proteinExistence type="predicted"/>
<dbReference type="KEGG" id="cmah:C1I91_16050"/>
<dbReference type="PANTHER" id="PTHR43316:SF8">
    <property type="entry name" value="HAD FAMILY HYDROLASE"/>
    <property type="match status" value="1"/>
</dbReference>
<evidence type="ECO:0008006" key="4">
    <source>
        <dbReference type="Google" id="ProtNLM"/>
    </source>
</evidence>
<dbReference type="InterPro" id="IPR041492">
    <property type="entry name" value="HAD_2"/>
</dbReference>
<dbReference type="RefSeq" id="WP_128213760.1">
    <property type="nucleotide sequence ID" value="NZ_CP025746.1"/>
</dbReference>
<gene>
    <name evidence="2" type="ORF">C1I91_16050</name>
</gene>
<dbReference type="Proteomes" id="UP000286268">
    <property type="component" value="Chromosome"/>
</dbReference>
<dbReference type="Gene3D" id="1.10.150.240">
    <property type="entry name" value="Putative phosphatase, domain 2"/>
    <property type="match status" value="1"/>
</dbReference>
<name>A0A3R5UG88_9CLOT</name>
<dbReference type="SFLD" id="SFLDS00003">
    <property type="entry name" value="Haloacid_Dehalogenase"/>
    <property type="match status" value="1"/>
</dbReference>
<dbReference type="OrthoDB" id="9803907at2"/>
<dbReference type="InterPro" id="IPR023214">
    <property type="entry name" value="HAD_sf"/>
</dbReference>
<dbReference type="EMBL" id="CP025746">
    <property type="protein sequence ID" value="QAA33029.1"/>
    <property type="molecule type" value="Genomic_DNA"/>
</dbReference>
<dbReference type="PRINTS" id="PR00413">
    <property type="entry name" value="HADHALOGNASE"/>
</dbReference>
<evidence type="ECO:0000256" key="1">
    <source>
        <dbReference type="ARBA" id="ARBA00022801"/>
    </source>
</evidence>
<dbReference type="SUPFAM" id="SSF56784">
    <property type="entry name" value="HAD-like"/>
    <property type="match status" value="1"/>
</dbReference>
<dbReference type="InterPro" id="IPR036412">
    <property type="entry name" value="HAD-like_sf"/>
</dbReference>
<keyword evidence="1" id="KW-0378">Hydrolase</keyword>
<sequence>MRKKPKIIFFDWGNTLVVNVKDKMHSQNCGFQAVLDMAIRNDNNITSSMLVDEYCTYKREIHMDTREAILNSSIEIPFSVTLRYLLEKNGVLLSISYIEAAELFWKHCNLYKATEGVQEFLGFLSEKNIRTAVITNNLFQDTIIKDRLDEILPYNNMEFIISSADYGVAKPKPHLFNIALKKAGISSVEAWHIGDDVICDLQGASAAGIYPIWYKRYYSESDLPSKEMIHFKAENWQDIKNIL</sequence>
<organism evidence="2 3">
    <name type="scientific">Clostridium manihotivorum</name>
    <dbReference type="NCBI Taxonomy" id="2320868"/>
    <lineage>
        <taxon>Bacteria</taxon>
        <taxon>Bacillati</taxon>
        <taxon>Bacillota</taxon>
        <taxon>Clostridia</taxon>
        <taxon>Eubacteriales</taxon>
        <taxon>Clostridiaceae</taxon>
        <taxon>Clostridium</taxon>
    </lineage>
</organism>
<evidence type="ECO:0000313" key="2">
    <source>
        <dbReference type="EMBL" id="QAA33029.1"/>
    </source>
</evidence>
<dbReference type="InterPro" id="IPR023198">
    <property type="entry name" value="PGP-like_dom2"/>
</dbReference>
<accession>A0A3R5UG88</accession>
<dbReference type="InterPro" id="IPR051540">
    <property type="entry name" value="S-2-haloacid_dehalogenase"/>
</dbReference>
<dbReference type="AlphaFoldDB" id="A0A3R5UG88"/>
<evidence type="ECO:0000313" key="3">
    <source>
        <dbReference type="Proteomes" id="UP000286268"/>
    </source>
</evidence>
<keyword evidence="3" id="KW-1185">Reference proteome</keyword>
<dbReference type="Gene3D" id="3.40.50.1000">
    <property type="entry name" value="HAD superfamily/HAD-like"/>
    <property type="match status" value="1"/>
</dbReference>
<dbReference type="GO" id="GO:0016787">
    <property type="term" value="F:hydrolase activity"/>
    <property type="evidence" value="ECO:0007669"/>
    <property type="project" value="UniProtKB-KW"/>
</dbReference>
<dbReference type="Pfam" id="PF13419">
    <property type="entry name" value="HAD_2"/>
    <property type="match status" value="1"/>
</dbReference>
<dbReference type="PANTHER" id="PTHR43316">
    <property type="entry name" value="HYDROLASE, HALOACID DELAHOGENASE-RELATED"/>
    <property type="match status" value="1"/>
</dbReference>